<dbReference type="EMBL" id="JAUTXT010000001">
    <property type="protein sequence ID" value="KAK3680301.1"/>
    <property type="molecule type" value="Genomic_DNA"/>
</dbReference>
<feature type="region of interest" description="Disordered" evidence="2">
    <location>
        <begin position="1"/>
        <end position="28"/>
    </location>
</feature>
<evidence type="ECO:0000313" key="3">
    <source>
        <dbReference type="EMBL" id="KAK3680301.1"/>
    </source>
</evidence>
<evidence type="ECO:0000313" key="4">
    <source>
        <dbReference type="Proteomes" id="UP001274830"/>
    </source>
</evidence>
<keyword evidence="1" id="KW-0175">Coiled coil</keyword>
<keyword evidence="4" id="KW-1185">Reference proteome</keyword>
<comment type="caution">
    <text evidence="3">The sequence shown here is derived from an EMBL/GenBank/DDBJ whole genome shotgun (WGS) entry which is preliminary data.</text>
</comment>
<feature type="compositionally biased region" description="Polar residues" evidence="2">
    <location>
        <begin position="1"/>
        <end position="19"/>
    </location>
</feature>
<evidence type="ECO:0000256" key="1">
    <source>
        <dbReference type="SAM" id="Coils"/>
    </source>
</evidence>
<proteinExistence type="predicted"/>
<reference evidence="3" key="1">
    <citation type="submission" date="2023-07" db="EMBL/GenBank/DDBJ databases">
        <title>Black Yeasts Isolated from many extreme environments.</title>
        <authorList>
            <person name="Coleine C."/>
            <person name="Stajich J.E."/>
            <person name="Selbmann L."/>
        </authorList>
    </citation>
    <scope>NUCLEOTIDE SEQUENCE</scope>
    <source>
        <strain evidence="3">CCFEE 5485</strain>
    </source>
</reference>
<gene>
    <name evidence="3" type="ORF">LTR78_000679</name>
</gene>
<feature type="coiled-coil region" evidence="1">
    <location>
        <begin position="167"/>
        <end position="285"/>
    </location>
</feature>
<feature type="region of interest" description="Disordered" evidence="2">
    <location>
        <begin position="61"/>
        <end position="90"/>
    </location>
</feature>
<name>A0AAE1C6T8_9PEZI</name>
<evidence type="ECO:0000256" key="2">
    <source>
        <dbReference type="SAM" id="MobiDB-lite"/>
    </source>
</evidence>
<feature type="region of interest" description="Disordered" evidence="2">
    <location>
        <begin position="321"/>
        <end position="391"/>
    </location>
</feature>
<organism evidence="3 4">
    <name type="scientific">Recurvomyces mirabilis</name>
    <dbReference type="NCBI Taxonomy" id="574656"/>
    <lineage>
        <taxon>Eukaryota</taxon>
        <taxon>Fungi</taxon>
        <taxon>Dikarya</taxon>
        <taxon>Ascomycota</taxon>
        <taxon>Pezizomycotina</taxon>
        <taxon>Dothideomycetes</taxon>
        <taxon>Dothideomycetidae</taxon>
        <taxon>Mycosphaerellales</taxon>
        <taxon>Teratosphaeriaceae</taxon>
        <taxon>Recurvomyces</taxon>
    </lineage>
</organism>
<protein>
    <submittedName>
        <fullName evidence="3">Uncharacterized protein</fullName>
    </submittedName>
</protein>
<feature type="compositionally biased region" description="Polar residues" evidence="2">
    <location>
        <begin position="339"/>
        <end position="351"/>
    </location>
</feature>
<dbReference type="Proteomes" id="UP001274830">
    <property type="component" value="Unassembled WGS sequence"/>
</dbReference>
<dbReference type="AlphaFoldDB" id="A0AAE1C6T8"/>
<accession>A0AAE1C6T8</accession>
<sequence length="467" mass="53139">MASPRNNLLPQGVSQATRSTATLCTPPPALATPQVVVPEFDSLTEAREWFDAFERDAAKWRRQQEVQTSKHRGTEAGFGETAAIQQHDLRSPSESLAERVTPAAFIASTETFTQTSTEATAPIVDRLPTPVTLTGYNVDNTQSRVRWVEDRRSEGERRAAEIRAEFARGKQEAAERCRLRLEEAERRRQQREAFELAEKARRDAECEAQRPRIDRMLDEAIVEAEQRARELRREREREQMMDIAVAKTKAVVRHAMETAEREIAAEQQAKESEELAARVESWQADHPAWIRPNKPKFVMPIRPEIVLRRCGEIERAEEIERKREAGKGKAFPFARPRNRTSQPLASSSPAQEASPLPRYPVQRQQVLEEAPPPPPPVTVLEPSTQYPGRRQWGHRAKPFRERLAQMKLNENIAFRSEPTLPSTEAASDAVNAVEEAGDANVEELSDVIDDTRHFVEWEQRFEQAVAL</sequence>